<proteinExistence type="predicted"/>
<dbReference type="AlphaFoldDB" id="A0A328D5V0"/>
<gene>
    <name evidence="2" type="ORF">DM860_002816</name>
</gene>
<dbReference type="Proteomes" id="UP000249390">
    <property type="component" value="Unassembled WGS sequence"/>
</dbReference>
<feature type="compositionally biased region" description="Basic and acidic residues" evidence="1">
    <location>
        <begin position="34"/>
        <end position="65"/>
    </location>
</feature>
<dbReference type="EMBL" id="NQVE01000200">
    <property type="protein sequence ID" value="RAL39283.1"/>
    <property type="molecule type" value="Genomic_DNA"/>
</dbReference>
<reference evidence="2 3" key="1">
    <citation type="submission" date="2018-06" db="EMBL/GenBank/DDBJ databases">
        <title>The Genome of Cuscuta australis (Dodder) Provides Insight into the Evolution of Plant Parasitism.</title>
        <authorList>
            <person name="Liu H."/>
        </authorList>
    </citation>
    <scope>NUCLEOTIDE SEQUENCE [LARGE SCALE GENOMIC DNA]</scope>
    <source>
        <strain evidence="3">cv. Yunnan</strain>
        <tissue evidence="2">Vines</tissue>
    </source>
</reference>
<accession>A0A328D5V0</accession>
<evidence type="ECO:0000313" key="3">
    <source>
        <dbReference type="Proteomes" id="UP000249390"/>
    </source>
</evidence>
<protein>
    <submittedName>
        <fullName evidence="2">Uncharacterized protein</fullName>
    </submittedName>
</protein>
<feature type="compositionally biased region" description="Basic residues" evidence="1">
    <location>
        <begin position="1"/>
        <end position="33"/>
    </location>
</feature>
<sequence>MRKKKKKKLDLHKEKGKKKKIKKRRWEGKQKRRKNEDKKITEERRKKGEEKKEKNERRKKEEKERKPRKASLHATTSAINGSKSLWVKPLTATLKVPSGAKRKHSTTVNLIQGKREVSIEHLQKLESPSTLTGCNKTLVVGAICVLQVNNLVLQG</sequence>
<name>A0A328D5V0_9ASTE</name>
<evidence type="ECO:0000313" key="2">
    <source>
        <dbReference type="EMBL" id="RAL39283.1"/>
    </source>
</evidence>
<organism evidence="2 3">
    <name type="scientific">Cuscuta australis</name>
    <dbReference type="NCBI Taxonomy" id="267555"/>
    <lineage>
        <taxon>Eukaryota</taxon>
        <taxon>Viridiplantae</taxon>
        <taxon>Streptophyta</taxon>
        <taxon>Embryophyta</taxon>
        <taxon>Tracheophyta</taxon>
        <taxon>Spermatophyta</taxon>
        <taxon>Magnoliopsida</taxon>
        <taxon>eudicotyledons</taxon>
        <taxon>Gunneridae</taxon>
        <taxon>Pentapetalae</taxon>
        <taxon>asterids</taxon>
        <taxon>lamiids</taxon>
        <taxon>Solanales</taxon>
        <taxon>Convolvulaceae</taxon>
        <taxon>Cuscuteae</taxon>
        <taxon>Cuscuta</taxon>
        <taxon>Cuscuta subgen. Grammica</taxon>
        <taxon>Cuscuta sect. Cleistogrammica</taxon>
    </lineage>
</organism>
<keyword evidence="3" id="KW-1185">Reference proteome</keyword>
<feature type="region of interest" description="Disordered" evidence="1">
    <location>
        <begin position="1"/>
        <end position="77"/>
    </location>
</feature>
<evidence type="ECO:0000256" key="1">
    <source>
        <dbReference type="SAM" id="MobiDB-lite"/>
    </source>
</evidence>
<comment type="caution">
    <text evidence="2">The sequence shown here is derived from an EMBL/GenBank/DDBJ whole genome shotgun (WGS) entry which is preliminary data.</text>
</comment>